<dbReference type="GO" id="GO:0006465">
    <property type="term" value="P:signal peptide processing"/>
    <property type="evidence" value="ECO:0007669"/>
    <property type="project" value="InterPro"/>
</dbReference>
<proteinExistence type="inferred from homology"/>
<comment type="subcellular location">
    <subcellularLocation>
        <location evidence="2">Cell membrane</location>
        <topology evidence="2">Single-pass type II membrane protein</topology>
    </subcellularLocation>
    <subcellularLocation>
        <location evidence="13">Membrane</location>
        <topology evidence="13">Single-pass type II membrane protein</topology>
    </subcellularLocation>
</comment>
<dbReference type="PROSITE" id="PS00761">
    <property type="entry name" value="SPASE_I_3"/>
    <property type="match status" value="1"/>
</dbReference>
<dbReference type="InterPro" id="IPR019757">
    <property type="entry name" value="Pept_S26A_signal_pept_1_Lys-AS"/>
</dbReference>
<evidence type="ECO:0000256" key="7">
    <source>
        <dbReference type="ARBA" id="ARBA00022692"/>
    </source>
</evidence>
<keyword evidence="16" id="KW-1185">Reference proteome</keyword>
<evidence type="ECO:0000259" key="14">
    <source>
        <dbReference type="Pfam" id="PF10502"/>
    </source>
</evidence>
<evidence type="ECO:0000256" key="12">
    <source>
        <dbReference type="RuleBase" id="RU003993"/>
    </source>
</evidence>
<dbReference type="CDD" id="cd06530">
    <property type="entry name" value="S26_SPase_I"/>
    <property type="match status" value="1"/>
</dbReference>
<evidence type="ECO:0000256" key="6">
    <source>
        <dbReference type="ARBA" id="ARBA00022670"/>
    </source>
</evidence>
<organism evidence="15 16">
    <name type="scientific">Guptibacillus hwajinpoensis</name>
    <dbReference type="NCBI Taxonomy" id="208199"/>
    <lineage>
        <taxon>Bacteria</taxon>
        <taxon>Bacillati</taxon>
        <taxon>Bacillota</taxon>
        <taxon>Bacilli</taxon>
        <taxon>Bacillales</taxon>
        <taxon>Guptibacillaceae</taxon>
        <taxon>Guptibacillus</taxon>
    </lineage>
</organism>
<evidence type="ECO:0000256" key="10">
    <source>
        <dbReference type="ARBA" id="ARBA00023136"/>
    </source>
</evidence>
<name>A0A0J6FWF4_9BACL</name>
<dbReference type="GO" id="GO:0005886">
    <property type="term" value="C:plasma membrane"/>
    <property type="evidence" value="ECO:0007669"/>
    <property type="project" value="UniProtKB-SubCell"/>
</dbReference>
<evidence type="ECO:0000256" key="2">
    <source>
        <dbReference type="ARBA" id="ARBA00004401"/>
    </source>
</evidence>
<dbReference type="PANTHER" id="PTHR43390:SF8">
    <property type="entry name" value="SIGNAL PEPTIDASE I"/>
    <property type="match status" value="1"/>
</dbReference>
<dbReference type="NCBIfam" id="TIGR02227">
    <property type="entry name" value="sigpep_I_bact"/>
    <property type="match status" value="1"/>
</dbReference>
<dbReference type="FunFam" id="2.10.109.10:FF:000008">
    <property type="entry name" value="Signal peptidase I"/>
    <property type="match status" value="1"/>
</dbReference>
<evidence type="ECO:0000256" key="5">
    <source>
        <dbReference type="ARBA" id="ARBA00022475"/>
    </source>
</evidence>
<evidence type="ECO:0000313" key="15">
    <source>
        <dbReference type="EMBL" id="KMM38697.1"/>
    </source>
</evidence>
<dbReference type="InterPro" id="IPR019758">
    <property type="entry name" value="Pept_S26A_signal_pept_1_CS"/>
</dbReference>
<dbReference type="PRINTS" id="PR00727">
    <property type="entry name" value="LEADERPTASE"/>
</dbReference>
<evidence type="ECO:0000256" key="4">
    <source>
        <dbReference type="ARBA" id="ARBA00013208"/>
    </source>
</evidence>
<dbReference type="PROSITE" id="PS00501">
    <property type="entry name" value="SPASE_I_1"/>
    <property type="match status" value="1"/>
</dbReference>
<evidence type="ECO:0000256" key="9">
    <source>
        <dbReference type="ARBA" id="ARBA00022989"/>
    </source>
</evidence>
<dbReference type="Proteomes" id="UP000035996">
    <property type="component" value="Unassembled WGS sequence"/>
</dbReference>
<keyword evidence="9 12" id="KW-1133">Transmembrane helix</keyword>
<keyword evidence="5" id="KW-1003">Cell membrane</keyword>
<comment type="similarity">
    <text evidence="3 13">Belongs to the peptidase S26 family.</text>
</comment>
<gene>
    <name evidence="15" type="ORF">AB986_05330</name>
</gene>
<dbReference type="InterPro" id="IPR019756">
    <property type="entry name" value="Pept_S26A_signal_pept_1_Ser-AS"/>
</dbReference>
<dbReference type="EMBL" id="LELK01000001">
    <property type="protein sequence ID" value="KMM38697.1"/>
    <property type="molecule type" value="Genomic_DNA"/>
</dbReference>
<dbReference type="GO" id="GO:0004252">
    <property type="term" value="F:serine-type endopeptidase activity"/>
    <property type="evidence" value="ECO:0007669"/>
    <property type="project" value="InterPro"/>
</dbReference>
<dbReference type="EC" id="3.4.21.89" evidence="4 12"/>
<dbReference type="PANTHER" id="PTHR43390">
    <property type="entry name" value="SIGNAL PEPTIDASE I"/>
    <property type="match status" value="1"/>
</dbReference>
<dbReference type="SUPFAM" id="SSF51306">
    <property type="entry name" value="LexA/Signal peptidase"/>
    <property type="match status" value="1"/>
</dbReference>
<dbReference type="PROSITE" id="PS00760">
    <property type="entry name" value="SPASE_I_2"/>
    <property type="match status" value="1"/>
</dbReference>
<feature type="active site" evidence="11">
    <location>
        <position position="84"/>
    </location>
</feature>
<comment type="caution">
    <text evidence="15">The sequence shown here is derived from an EMBL/GenBank/DDBJ whole genome shotgun (WGS) entry which is preliminary data.</text>
</comment>
<evidence type="ECO:0000256" key="11">
    <source>
        <dbReference type="PIRSR" id="PIRSR600223-1"/>
    </source>
</evidence>
<dbReference type="InterPro" id="IPR019533">
    <property type="entry name" value="Peptidase_S26"/>
</dbReference>
<keyword evidence="8 12" id="KW-0378">Hydrolase</keyword>
<feature type="domain" description="Peptidase S26" evidence="14">
    <location>
        <begin position="13"/>
        <end position="178"/>
    </location>
</feature>
<keyword evidence="10 12" id="KW-0472">Membrane</keyword>
<dbReference type="GO" id="GO:0009003">
    <property type="term" value="F:signal peptidase activity"/>
    <property type="evidence" value="ECO:0007669"/>
    <property type="project" value="UniProtKB-EC"/>
</dbReference>
<evidence type="ECO:0000256" key="3">
    <source>
        <dbReference type="ARBA" id="ARBA00009370"/>
    </source>
</evidence>
<dbReference type="OrthoDB" id="9802919at2"/>
<dbReference type="InterPro" id="IPR036286">
    <property type="entry name" value="LexA/Signal_pep-like_sf"/>
</dbReference>
<protein>
    <recommendedName>
        <fullName evidence="4 12">Signal peptidase I</fullName>
        <ecNumber evidence="4 12">3.4.21.89</ecNumber>
    </recommendedName>
</protein>
<accession>A0A0J6FWF4</accession>
<keyword evidence="6 12" id="KW-0645">Protease</keyword>
<dbReference type="RefSeq" id="WP_048309813.1">
    <property type="nucleotide sequence ID" value="NZ_CP119526.1"/>
</dbReference>
<dbReference type="AlphaFoldDB" id="A0A0J6FWF4"/>
<dbReference type="Gene3D" id="2.10.109.10">
    <property type="entry name" value="Umud Fragment, subunit A"/>
    <property type="match status" value="1"/>
</dbReference>
<evidence type="ECO:0000256" key="1">
    <source>
        <dbReference type="ARBA" id="ARBA00000677"/>
    </source>
</evidence>
<keyword evidence="7 12" id="KW-0812">Transmembrane</keyword>
<comment type="catalytic activity">
    <reaction evidence="1 12">
        <text>Cleavage of hydrophobic, N-terminal signal or leader sequences from secreted and periplasmic proteins.</text>
        <dbReference type="EC" id="3.4.21.89"/>
    </reaction>
</comment>
<evidence type="ECO:0000313" key="16">
    <source>
        <dbReference type="Proteomes" id="UP000035996"/>
    </source>
</evidence>
<feature type="transmembrane region" description="Helical" evidence="12">
    <location>
        <begin position="15"/>
        <end position="39"/>
    </location>
</feature>
<dbReference type="Pfam" id="PF10502">
    <property type="entry name" value="Peptidase_S26"/>
    <property type="match status" value="1"/>
</dbReference>
<feature type="active site" evidence="11">
    <location>
        <position position="43"/>
    </location>
</feature>
<sequence length="187" mass="21138">MNSSKSAEKKDSWEWIRALVIAFILAGAVRYFIFAPIVVDGESMMPTLQDRDRMIVNKISYNIGDAERFDIVVFEAPEGKDYIKRVIGLPGDTVEYKEDTLYVNGEPIEEPYLESFKNDLLDGNLTYDFDLSGVTGQTTVPEGQLFVMGDNRQHSKDSRSIGFVPIEKVVGEANVVFWPLNDIQVME</sequence>
<dbReference type="STRING" id="157733.AB986_05330"/>
<reference evidence="15" key="1">
    <citation type="submission" date="2015-06" db="EMBL/GenBank/DDBJ databases">
        <authorList>
            <person name="Liu B."/>
            <person name="Wang J."/>
            <person name="Zhu Y."/>
            <person name="Liu G."/>
            <person name="Chen Q."/>
            <person name="Zheng C."/>
            <person name="Che J."/>
            <person name="Ge C."/>
            <person name="Shi H."/>
            <person name="Pan Z."/>
            <person name="Liu X."/>
        </authorList>
    </citation>
    <scope>NUCLEOTIDE SEQUENCE [LARGE SCALE GENOMIC DNA]</scope>
    <source>
        <strain evidence="15">DSM 16346</strain>
    </source>
</reference>
<evidence type="ECO:0000256" key="8">
    <source>
        <dbReference type="ARBA" id="ARBA00022801"/>
    </source>
</evidence>
<dbReference type="InterPro" id="IPR000223">
    <property type="entry name" value="Pept_S26A_signal_pept_1"/>
</dbReference>
<evidence type="ECO:0000256" key="13">
    <source>
        <dbReference type="RuleBase" id="RU362042"/>
    </source>
</evidence>
<dbReference type="PATRIC" id="fig|157733.3.peg.3304"/>